<evidence type="ECO:0000313" key="2">
    <source>
        <dbReference type="Proteomes" id="UP001497512"/>
    </source>
</evidence>
<protein>
    <submittedName>
        <fullName evidence="1">Uncharacterized protein</fullName>
    </submittedName>
</protein>
<organism evidence="1 2">
    <name type="scientific">Sphagnum troendelagicum</name>
    <dbReference type="NCBI Taxonomy" id="128251"/>
    <lineage>
        <taxon>Eukaryota</taxon>
        <taxon>Viridiplantae</taxon>
        <taxon>Streptophyta</taxon>
        <taxon>Embryophyta</taxon>
        <taxon>Bryophyta</taxon>
        <taxon>Sphagnophytina</taxon>
        <taxon>Sphagnopsida</taxon>
        <taxon>Sphagnales</taxon>
        <taxon>Sphagnaceae</taxon>
        <taxon>Sphagnum</taxon>
    </lineage>
</organism>
<proteinExistence type="predicted"/>
<dbReference type="Proteomes" id="UP001497512">
    <property type="component" value="Chromosome 10"/>
</dbReference>
<sequence length="74" mass="8842">MENKGLNTDIHMDDKLDFHRFFILIPSSVSRIWMEDITLSVFSFPLTSIWMIKYNSIHVFIFIHVNAKHRRAYG</sequence>
<name>A0ABP0TDG0_9BRYO</name>
<accession>A0ABP0TDG0</accession>
<keyword evidence="2" id="KW-1185">Reference proteome</keyword>
<evidence type="ECO:0000313" key="1">
    <source>
        <dbReference type="EMBL" id="CAK9193818.1"/>
    </source>
</evidence>
<reference evidence="1" key="1">
    <citation type="submission" date="2024-02" db="EMBL/GenBank/DDBJ databases">
        <authorList>
            <consortium name="ELIXIR-Norway"/>
            <consortium name="Elixir Norway"/>
        </authorList>
    </citation>
    <scope>NUCLEOTIDE SEQUENCE</scope>
</reference>
<gene>
    <name evidence="1" type="ORF">CSSPTR1EN2_LOCUS2216</name>
</gene>
<dbReference type="EMBL" id="OZ019902">
    <property type="protein sequence ID" value="CAK9193818.1"/>
    <property type="molecule type" value="Genomic_DNA"/>
</dbReference>